<dbReference type="CDD" id="cd01080">
    <property type="entry name" value="NAD_bind_m-THF_DH_Cyclohyd"/>
    <property type="match status" value="1"/>
</dbReference>
<accession>A0A1F4NSA7</accession>
<dbReference type="UniPathway" id="UPA00193"/>
<evidence type="ECO:0000256" key="3">
    <source>
        <dbReference type="ARBA" id="ARBA00022563"/>
    </source>
</evidence>
<dbReference type="InterPro" id="IPR020631">
    <property type="entry name" value="THF_DH/CycHdrlase_NAD-bd_dom"/>
</dbReference>
<evidence type="ECO:0000256" key="2">
    <source>
        <dbReference type="ARBA" id="ARBA00011738"/>
    </source>
</evidence>
<evidence type="ECO:0000313" key="15">
    <source>
        <dbReference type="Proteomes" id="UP000176651"/>
    </source>
</evidence>
<keyword evidence="4 11" id="KW-0658">Purine biosynthesis</keyword>
<dbReference type="Gene3D" id="3.40.50.10860">
    <property type="entry name" value="Leucine Dehydrogenase, chain A, domain 1"/>
    <property type="match status" value="1"/>
</dbReference>
<gene>
    <name evidence="11" type="primary">folD</name>
    <name evidence="14" type="ORF">A2V68_02285</name>
</gene>
<dbReference type="PANTHER" id="PTHR48099:SF5">
    <property type="entry name" value="C-1-TETRAHYDROFOLATE SYNTHASE, CYTOPLASMIC"/>
    <property type="match status" value="1"/>
</dbReference>
<dbReference type="Proteomes" id="UP000176651">
    <property type="component" value="Unassembled WGS sequence"/>
</dbReference>
<evidence type="ECO:0000259" key="12">
    <source>
        <dbReference type="Pfam" id="PF00763"/>
    </source>
</evidence>
<dbReference type="InterPro" id="IPR020867">
    <property type="entry name" value="THF_DH/CycHdrlase_CS"/>
</dbReference>
<dbReference type="PRINTS" id="PR00085">
    <property type="entry name" value="THFDHDRGNASE"/>
</dbReference>
<evidence type="ECO:0000256" key="9">
    <source>
        <dbReference type="ARBA" id="ARBA00023167"/>
    </source>
</evidence>
<proteinExistence type="inferred from homology"/>
<evidence type="ECO:0000256" key="5">
    <source>
        <dbReference type="ARBA" id="ARBA00022801"/>
    </source>
</evidence>
<dbReference type="GO" id="GO:0000105">
    <property type="term" value="P:L-histidine biosynthetic process"/>
    <property type="evidence" value="ECO:0007669"/>
    <property type="project" value="UniProtKB-KW"/>
</dbReference>
<dbReference type="GO" id="GO:0035999">
    <property type="term" value="P:tetrahydrofolate interconversion"/>
    <property type="evidence" value="ECO:0007669"/>
    <property type="project" value="UniProtKB-UniRule"/>
</dbReference>
<keyword evidence="8 11" id="KW-0368">Histidine biosynthesis</keyword>
<dbReference type="PROSITE" id="PS00767">
    <property type="entry name" value="THF_DHG_CYH_2"/>
    <property type="match status" value="1"/>
</dbReference>
<evidence type="ECO:0000259" key="13">
    <source>
        <dbReference type="Pfam" id="PF02882"/>
    </source>
</evidence>
<evidence type="ECO:0000256" key="1">
    <source>
        <dbReference type="ARBA" id="ARBA00004777"/>
    </source>
</evidence>
<keyword evidence="11" id="KW-0028">Amino-acid biosynthesis</keyword>
<dbReference type="SUPFAM" id="SSF51735">
    <property type="entry name" value="NAD(P)-binding Rossmann-fold domains"/>
    <property type="match status" value="1"/>
</dbReference>
<protein>
    <recommendedName>
        <fullName evidence="11">Bifunctional protein FolD</fullName>
    </recommendedName>
    <domain>
        <recommendedName>
            <fullName evidence="11">Methylenetetrahydrofolate dehydrogenase</fullName>
            <ecNumber evidence="11">1.5.1.5</ecNumber>
        </recommendedName>
    </domain>
    <domain>
        <recommendedName>
            <fullName evidence="11">Methenyltetrahydrofolate cyclohydrolase</fullName>
            <ecNumber evidence="11">3.5.4.9</ecNumber>
        </recommendedName>
    </domain>
</protein>
<dbReference type="GO" id="GO:0005829">
    <property type="term" value="C:cytosol"/>
    <property type="evidence" value="ECO:0007669"/>
    <property type="project" value="TreeGrafter"/>
</dbReference>
<dbReference type="SUPFAM" id="SSF53223">
    <property type="entry name" value="Aminoacid dehydrogenase-like, N-terminal domain"/>
    <property type="match status" value="1"/>
</dbReference>
<dbReference type="Pfam" id="PF00763">
    <property type="entry name" value="THF_DHG_CYH"/>
    <property type="match status" value="1"/>
</dbReference>
<dbReference type="GO" id="GO:0004488">
    <property type="term" value="F:methylenetetrahydrofolate dehydrogenase (NADP+) activity"/>
    <property type="evidence" value="ECO:0007669"/>
    <property type="project" value="UniProtKB-UniRule"/>
</dbReference>
<evidence type="ECO:0000256" key="6">
    <source>
        <dbReference type="ARBA" id="ARBA00022857"/>
    </source>
</evidence>
<keyword evidence="9 11" id="KW-0486">Methionine biosynthesis</keyword>
<sequence length="278" mass="29354">MKLLDGKDLAAQRRRQLKRQVAALRRRGVVPGLAVVMVGENPASQVYVRNKKNYSCEVGVRFWLRKFSAGASEAKIIGAIKKLNQDKRVHGIILQLPLPSRLDSLKVISAIDPIKDVDGLHPMNLGLLAAGRPLFLPATPKGILDLLDHYQIDVQGKRVAVVGFGLVVGMPLSLALLHLKATVVVAHGQTKDLGSISRSADIIVTAAGVPNLIKGSMVRAGAVVVDAGISKVGGKLVGDVELKTVARKASYLTPVPGGVGPMTVSSLIANVVQAAKGF</sequence>
<comment type="caution">
    <text evidence="14">The sequence shown here is derived from an EMBL/GenBank/DDBJ whole genome shotgun (WGS) entry which is preliminary data.</text>
</comment>
<evidence type="ECO:0000313" key="14">
    <source>
        <dbReference type="EMBL" id="OGB74137.1"/>
    </source>
</evidence>
<comment type="subunit">
    <text evidence="2 11">Homodimer.</text>
</comment>
<name>A0A1F4NSA7_UNCK3</name>
<dbReference type="GO" id="GO:0004477">
    <property type="term" value="F:methenyltetrahydrofolate cyclohydrolase activity"/>
    <property type="evidence" value="ECO:0007669"/>
    <property type="project" value="UniProtKB-UniRule"/>
</dbReference>
<comment type="function">
    <text evidence="11">Catalyzes the oxidation of 5,10-methylenetetrahydrofolate to 5,10-methenyltetrahydrofolate and then the hydrolysis of 5,10-methenyltetrahydrofolate to 10-formyltetrahydrofolate.</text>
</comment>
<comment type="catalytic activity">
    <reaction evidence="11">
        <text>(6R)-5,10-methenyltetrahydrofolate + H2O = (6R)-10-formyltetrahydrofolate + H(+)</text>
        <dbReference type="Rhea" id="RHEA:23700"/>
        <dbReference type="ChEBI" id="CHEBI:15377"/>
        <dbReference type="ChEBI" id="CHEBI:15378"/>
        <dbReference type="ChEBI" id="CHEBI:57455"/>
        <dbReference type="ChEBI" id="CHEBI:195366"/>
        <dbReference type="EC" id="3.5.4.9"/>
    </reaction>
</comment>
<keyword evidence="10 11" id="KW-0511">Multifunctional enzyme</keyword>
<organism evidence="14 15">
    <name type="scientific">candidate division Kazan bacterium RBG_13_50_9</name>
    <dbReference type="NCBI Taxonomy" id="1798535"/>
    <lineage>
        <taxon>Bacteria</taxon>
        <taxon>Bacteria division Kazan-3B-28</taxon>
    </lineage>
</organism>
<dbReference type="Gene3D" id="3.40.50.720">
    <property type="entry name" value="NAD(P)-binding Rossmann-like Domain"/>
    <property type="match status" value="1"/>
</dbReference>
<keyword evidence="3 11" id="KW-0554">One-carbon metabolism</keyword>
<dbReference type="GO" id="GO:0009086">
    <property type="term" value="P:methionine biosynthetic process"/>
    <property type="evidence" value="ECO:0007669"/>
    <property type="project" value="UniProtKB-KW"/>
</dbReference>
<dbReference type="InterPro" id="IPR020630">
    <property type="entry name" value="THF_DH/CycHdrlase_cat_dom"/>
</dbReference>
<comment type="catalytic activity">
    <reaction evidence="11">
        <text>(6R)-5,10-methylene-5,6,7,8-tetrahydrofolate + NADP(+) = (6R)-5,10-methenyltetrahydrofolate + NADPH</text>
        <dbReference type="Rhea" id="RHEA:22812"/>
        <dbReference type="ChEBI" id="CHEBI:15636"/>
        <dbReference type="ChEBI" id="CHEBI:57455"/>
        <dbReference type="ChEBI" id="CHEBI:57783"/>
        <dbReference type="ChEBI" id="CHEBI:58349"/>
        <dbReference type="EC" id="1.5.1.5"/>
    </reaction>
</comment>
<evidence type="ECO:0000256" key="7">
    <source>
        <dbReference type="ARBA" id="ARBA00023002"/>
    </source>
</evidence>
<dbReference type="EC" id="1.5.1.5" evidence="11"/>
<comment type="pathway">
    <text evidence="1 11">One-carbon metabolism; tetrahydrofolate interconversion.</text>
</comment>
<evidence type="ECO:0000256" key="8">
    <source>
        <dbReference type="ARBA" id="ARBA00023102"/>
    </source>
</evidence>
<feature type="domain" description="Tetrahydrofolate dehydrogenase/cyclohydrolase catalytic" evidence="12">
    <location>
        <begin position="4"/>
        <end position="118"/>
    </location>
</feature>
<dbReference type="PROSITE" id="PS00766">
    <property type="entry name" value="THF_DHG_CYH_1"/>
    <property type="match status" value="1"/>
</dbReference>
<dbReference type="GO" id="GO:0006164">
    <property type="term" value="P:purine nucleotide biosynthetic process"/>
    <property type="evidence" value="ECO:0007669"/>
    <property type="project" value="UniProtKB-KW"/>
</dbReference>
<dbReference type="InterPro" id="IPR000672">
    <property type="entry name" value="THF_DH/CycHdrlase"/>
</dbReference>
<dbReference type="InterPro" id="IPR046346">
    <property type="entry name" value="Aminoacid_DH-like_N_sf"/>
</dbReference>
<keyword evidence="6 11" id="KW-0521">NADP</keyword>
<reference evidence="14 15" key="1">
    <citation type="journal article" date="2016" name="Nat. Commun.">
        <title>Thousands of microbial genomes shed light on interconnected biogeochemical processes in an aquifer system.</title>
        <authorList>
            <person name="Anantharaman K."/>
            <person name="Brown C.T."/>
            <person name="Hug L.A."/>
            <person name="Sharon I."/>
            <person name="Castelle C.J."/>
            <person name="Probst A.J."/>
            <person name="Thomas B.C."/>
            <person name="Singh A."/>
            <person name="Wilkins M.J."/>
            <person name="Karaoz U."/>
            <person name="Brodie E.L."/>
            <person name="Williams K.H."/>
            <person name="Hubbard S.S."/>
            <person name="Banfield J.F."/>
        </authorList>
    </citation>
    <scope>NUCLEOTIDE SEQUENCE [LARGE SCALE GENOMIC DNA]</scope>
</reference>
<dbReference type="AlphaFoldDB" id="A0A1F4NSA7"/>
<dbReference type="EMBL" id="META01000004">
    <property type="protein sequence ID" value="OGB74137.1"/>
    <property type="molecule type" value="Genomic_DNA"/>
</dbReference>
<comment type="caution">
    <text evidence="11">Lacks conserved residue(s) required for the propagation of feature annotation.</text>
</comment>
<keyword evidence="7 11" id="KW-0560">Oxidoreductase</keyword>
<evidence type="ECO:0000256" key="4">
    <source>
        <dbReference type="ARBA" id="ARBA00022755"/>
    </source>
</evidence>
<dbReference type="PANTHER" id="PTHR48099">
    <property type="entry name" value="C-1-TETRAHYDROFOLATE SYNTHASE, CYTOPLASMIC-RELATED"/>
    <property type="match status" value="1"/>
</dbReference>
<feature type="binding site" evidence="11">
    <location>
        <begin position="163"/>
        <end position="165"/>
    </location>
    <ligand>
        <name>NADP(+)</name>
        <dbReference type="ChEBI" id="CHEBI:58349"/>
    </ligand>
</feature>
<evidence type="ECO:0000256" key="11">
    <source>
        <dbReference type="HAMAP-Rule" id="MF_01576"/>
    </source>
</evidence>
<evidence type="ECO:0000256" key="10">
    <source>
        <dbReference type="ARBA" id="ARBA00023268"/>
    </source>
</evidence>
<dbReference type="STRING" id="1798535.A2V68_02285"/>
<dbReference type="Pfam" id="PF02882">
    <property type="entry name" value="THF_DHG_CYH_C"/>
    <property type="match status" value="1"/>
</dbReference>
<dbReference type="InterPro" id="IPR036291">
    <property type="entry name" value="NAD(P)-bd_dom_sf"/>
</dbReference>
<comment type="similarity">
    <text evidence="11">Belongs to the tetrahydrofolate dehydrogenase/cyclohydrolase family.</text>
</comment>
<keyword evidence="5 11" id="KW-0378">Hydrolase</keyword>
<dbReference type="FunFam" id="3.40.50.10860:FF:000005">
    <property type="entry name" value="C-1-tetrahydrofolate synthase, cytoplasmic, putative"/>
    <property type="match status" value="1"/>
</dbReference>
<dbReference type="HAMAP" id="MF_01576">
    <property type="entry name" value="THF_DHG_CYH"/>
    <property type="match status" value="1"/>
</dbReference>
<feature type="domain" description="Tetrahydrofolate dehydrogenase/cyclohydrolase NAD(P)-binding" evidence="13">
    <location>
        <begin position="137"/>
        <end position="276"/>
    </location>
</feature>
<feature type="binding site" evidence="11">
    <location>
        <position position="229"/>
    </location>
    <ligand>
        <name>NADP(+)</name>
        <dbReference type="ChEBI" id="CHEBI:58349"/>
    </ligand>
</feature>
<dbReference type="EC" id="3.5.4.9" evidence="11"/>